<dbReference type="Pfam" id="PF09949">
    <property type="entry name" value="APP1_cat"/>
    <property type="match status" value="1"/>
</dbReference>
<comment type="caution">
    <text evidence="3">The sequence shown here is derived from an EMBL/GenBank/DDBJ whole genome shotgun (WGS) entry which is preliminary data.</text>
</comment>
<dbReference type="InterPro" id="IPR019236">
    <property type="entry name" value="APP1_cat"/>
</dbReference>
<accession>A0ABD3QSV0</accession>
<keyword evidence="1" id="KW-0732">Signal</keyword>
<dbReference type="InterPro" id="IPR052935">
    <property type="entry name" value="Mg2+_PAP"/>
</dbReference>
<evidence type="ECO:0000313" key="4">
    <source>
        <dbReference type="Proteomes" id="UP001530400"/>
    </source>
</evidence>
<evidence type="ECO:0000256" key="1">
    <source>
        <dbReference type="SAM" id="SignalP"/>
    </source>
</evidence>
<dbReference type="PANTHER" id="PTHR28208:SF1">
    <property type="entry name" value="FILAMENT ORGANIZATION PROTEIN APP1-LIKE, PUTATIVE (AFU_ORTHOLOGUE AFUA_1G06650)-RELATED"/>
    <property type="match status" value="1"/>
</dbReference>
<keyword evidence="4" id="KW-1185">Reference proteome</keyword>
<evidence type="ECO:0000259" key="2">
    <source>
        <dbReference type="Pfam" id="PF09949"/>
    </source>
</evidence>
<dbReference type="Proteomes" id="UP001530400">
    <property type="component" value="Unassembled WGS sequence"/>
</dbReference>
<dbReference type="EMBL" id="JALLPJ020000078">
    <property type="protein sequence ID" value="KAL3803233.1"/>
    <property type="molecule type" value="Genomic_DNA"/>
</dbReference>
<dbReference type="PANTHER" id="PTHR28208">
    <property type="entry name" value="PHOSPHATIDATE PHOSPHATASE APP1"/>
    <property type="match status" value="1"/>
</dbReference>
<gene>
    <name evidence="3" type="ORF">ACHAWO_005590</name>
</gene>
<organism evidence="3 4">
    <name type="scientific">Cyclotella atomus</name>
    <dbReference type="NCBI Taxonomy" id="382360"/>
    <lineage>
        <taxon>Eukaryota</taxon>
        <taxon>Sar</taxon>
        <taxon>Stramenopiles</taxon>
        <taxon>Ochrophyta</taxon>
        <taxon>Bacillariophyta</taxon>
        <taxon>Coscinodiscophyceae</taxon>
        <taxon>Thalassiosirophycidae</taxon>
        <taxon>Stephanodiscales</taxon>
        <taxon>Stephanodiscaceae</taxon>
        <taxon>Cyclotella</taxon>
    </lineage>
</organism>
<protein>
    <recommendedName>
        <fullName evidence="2">Phosphatidate phosphatase APP1 catalytic domain-containing protein</fullName>
    </recommendedName>
</protein>
<feature type="domain" description="Phosphatidate phosphatase APP1 catalytic" evidence="2">
    <location>
        <begin position="172"/>
        <end position="323"/>
    </location>
</feature>
<reference evidence="3 4" key="1">
    <citation type="submission" date="2024-10" db="EMBL/GenBank/DDBJ databases">
        <title>Updated reference genomes for cyclostephanoid diatoms.</title>
        <authorList>
            <person name="Roberts W.R."/>
            <person name="Alverson A.J."/>
        </authorList>
    </citation>
    <scope>NUCLEOTIDE SEQUENCE [LARGE SCALE GENOMIC DNA]</scope>
    <source>
        <strain evidence="3 4">AJA010-31</strain>
    </source>
</reference>
<feature type="chain" id="PRO_5044811447" description="Phosphatidate phosphatase APP1 catalytic domain-containing protein" evidence="1">
    <location>
        <begin position="18"/>
        <end position="353"/>
    </location>
</feature>
<proteinExistence type="predicted"/>
<name>A0ABD3QSV0_9STRA</name>
<dbReference type="AlphaFoldDB" id="A0ABD3QSV0"/>
<evidence type="ECO:0000313" key="3">
    <source>
        <dbReference type="EMBL" id="KAL3803233.1"/>
    </source>
</evidence>
<feature type="signal peptide" evidence="1">
    <location>
        <begin position="1"/>
        <end position="17"/>
    </location>
</feature>
<sequence length="353" mass="42118">MIRWLLLYGCIIQATHSFAIDKLSNYFTGRIAADERVQFFPTISNRLNSTHWLVPIHGWIYEPEHDSKKRKLAIKGMGKLFRVEDESEKIYLNKRMMPFVVDNQSMKYVRIQFHGDEASHKIKRSSKDGHFVHQLEIHQDHLHPVDGIVSYQAIDEPRAFEGRVHLVQEDGVGIISDIDDTVKITNYLNKKEFYKNTFLREFKAVEGMQQLLQKCKRHYPNCSIHYVSASPYQLYEALSTFFREEGFPEATFHLKRIRIKDRTLLKFFEDPFEYKLQQIEPILQTFPRRKFILIGDSGEKDPEVYKELLNKYPEQIERIWIRNVNEATEERMEGVDRRKWRYFDDGFDLMKEL</sequence>